<accession>A0ABP6ZUW6</accession>
<sequence>MNNIIDGTTPTAARTYATDMLRALIVGIVTIGVALFSLPAGTASAEPPLAARVTSPARIRFDASVSASQYAALKIARDVINKDTKGRTLDYKKARKRFGKHSTYRRELAAAWLTSGGRIKNISKAESKKVTKYRPKSNKTAAKGLASAGTGTNCTGDTTYFTFGPGAPNYYFYDSCDTEDIKTGLTLCMIGAVLVAAILQHVGIRAGMAILIAGCGATSALIGNAQAKSRKHAIIILTKSFYVAKGNRYVAPVELRSQ</sequence>
<keyword evidence="1" id="KW-0812">Transmembrane</keyword>
<evidence type="ECO:0000256" key="1">
    <source>
        <dbReference type="SAM" id="Phobius"/>
    </source>
</evidence>
<keyword evidence="1" id="KW-1133">Transmembrane helix</keyword>
<proteinExistence type="predicted"/>
<keyword evidence="3" id="KW-1185">Reference proteome</keyword>
<dbReference type="RefSeq" id="WP_344803855.1">
    <property type="nucleotide sequence ID" value="NZ_BAABAB010000014.1"/>
</dbReference>
<dbReference type="Proteomes" id="UP001501490">
    <property type="component" value="Unassembled WGS sequence"/>
</dbReference>
<comment type="caution">
    <text evidence="2">The sequence shown here is derived from an EMBL/GenBank/DDBJ whole genome shotgun (WGS) entry which is preliminary data.</text>
</comment>
<feature type="transmembrane region" description="Helical" evidence="1">
    <location>
        <begin position="20"/>
        <end position="38"/>
    </location>
</feature>
<dbReference type="EMBL" id="BAABAB010000014">
    <property type="protein sequence ID" value="GAA3617387.1"/>
    <property type="molecule type" value="Genomic_DNA"/>
</dbReference>
<name>A0ABP6ZUW6_9ACTN</name>
<protein>
    <submittedName>
        <fullName evidence="2">Uncharacterized protein</fullName>
    </submittedName>
</protein>
<evidence type="ECO:0000313" key="2">
    <source>
        <dbReference type="EMBL" id="GAA3617387.1"/>
    </source>
</evidence>
<evidence type="ECO:0000313" key="3">
    <source>
        <dbReference type="Proteomes" id="UP001501490"/>
    </source>
</evidence>
<reference evidence="3" key="1">
    <citation type="journal article" date="2019" name="Int. J. Syst. Evol. Microbiol.">
        <title>The Global Catalogue of Microorganisms (GCM) 10K type strain sequencing project: providing services to taxonomists for standard genome sequencing and annotation.</title>
        <authorList>
            <consortium name="The Broad Institute Genomics Platform"/>
            <consortium name="The Broad Institute Genome Sequencing Center for Infectious Disease"/>
            <person name="Wu L."/>
            <person name="Ma J."/>
        </authorList>
    </citation>
    <scope>NUCLEOTIDE SEQUENCE [LARGE SCALE GENOMIC DNA]</scope>
    <source>
        <strain evidence="3">JCM 16929</strain>
    </source>
</reference>
<organism evidence="2 3">
    <name type="scientific">Microlunatus ginsengisoli</name>
    <dbReference type="NCBI Taxonomy" id="363863"/>
    <lineage>
        <taxon>Bacteria</taxon>
        <taxon>Bacillati</taxon>
        <taxon>Actinomycetota</taxon>
        <taxon>Actinomycetes</taxon>
        <taxon>Propionibacteriales</taxon>
        <taxon>Propionibacteriaceae</taxon>
        <taxon>Microlunatus</taxon>
    </lineage>
</organism>
<keyword evidence="1" id="KW-0472">Membrane</keyword>
<gene>
    <name evidence="2" type="ORF">GCM10022236_19430</name>
</gene>